<comment type="caution">
    <text evidence="1">The sequence shown here is derived from an EMBL/GenBank/DDBJ whole genome shotgun (WGS) entry which is preliminary data.</text>
</comment>
<evidence type="ECO:0000313" key="2">
    <source>
        <dbReference type="Proteomes" id="UP000677244"/>
    </source>
</evidence>
<reference evidence="1 2" key="1">
    <citation type="submission" date="2021-03" db="EMBL/GenBank/DDBJ databases">
        <title>Assistant Professor.</title>
        <authorList>
            <person name="Huq M.A."/>
        </authorList>
    </citation>
    <scope>NUCLEOTIDE SEQUENCE [LARGE SCALE GENOMIC DNA]</scope>
    <source>
        <strain evidence="1 2">MAH-29</strain>
    </source>
</reference>
<organism evidence="1 2">
    <name type="scientific">Niastella soli</name>
    <dbReference type="NCBI Taxonomy" id="2821487"/>
    <lineage>
        <taxon>Bacteria</taxon>
        <taxon>Pseudomonadati</taxon>
        <taxon>Bacteroidota</taxon>
        <taxon>Chitinophagia</taxon>
        <taxon>Chitinophagales</taxon>
        <taxon>Chitinophagaceae</taxon>
        <taxon>Niastella</taxon>
    </lineage>
</organism>
<keyword evidence="2" id="KW-1185">Reference proteome</keyword>
<evidence type="ECO:0000313" key="1">
    <source>
        <dbReference type="EMBL" id="MBO9199129.1"/>
    </source>
</evidence>
<dbReference type="Pfam" id="PF10677">
    <property type="entry name" value="DUF2490"/>
    <property type="match status" value="1"/>
</dbReference>
<sequence>MSFYKQLTWMMVGMIAGYNTRSQVALSGWATTNNQFSISRKVTYHLEASFRSDPKRQYLQTFLMRTGAFVQLNSRWSVGGGYCLNDNRRTIGGITAYATEHQALEQAWLAHPVYFGGEGHRHKTFMRHRLRLENRWLPNLQTENDDLKKTGTSFTNRLRYQIREQIPLVSVINDFNKGTYVLVQNELFFNVSGQQFVNGKWFDQNRSLVGTGYRFNRHTDLELSYMLRVIKDAGNGWGHENLLQVTAFSRL</sequence>
<gene>
    <name evidence="1" type="ORF">J7I42_02565</name>
</gene>
<protein>
    <submittedName>
        <fullName evidence="1">DUF2490 domain-containing protein</fullName>
    </submittedName>
</protein>
<dbReference type="Proteomes" id="UP000677244">
    <property type="component" value="Unassembled WGS sequence"/>
</dbReference>
<name>A0ABS3YMK5_9BACT</name>
<dbReference type="EMBL" id="JAGHKO010000001">
    <property type="protein sequence ID" value="MBO9199129.1"/>
    <property type="molecule type" value="Genomic_DNA"/>
</dbReference>
<dbReference type="InterPro" id="IPR019619">
    <property type="entry name" value="DUF2490"/>
</dbReference>
<accession>A0ABS3YMK5</accession>
<proteinExistence type="predicted"/>
<dbReference type="RefSeq" id="WP_209137204.1">
    <property type="nucleotide sequence ID" value="NZ_JAGHKO010000001.1"/>
</dbReference>